<name>A0A061B145_CYBFA</name>
<protein>
    <submittedName>
        <fullName evidence="2">CYFA0S07e01189g1_1</fullName>
    </submittedName>
</protein>
<proteinExistence type="predicted"/>
<gene>
    <name evidence="2" type="ORF">CYFA0S_07e01189g</name>
</gene>
<dbReference type="VEuPathDB" id="FungiDB:BON22_3645"/>
<dbReference type="EMBL" id="LK052892">
    <property type="protein sequence ID" value="CDR41363.1"/>
    <property type="molecule type" value="Genomic_DNA"/>
</dbReference>
<evidence type="ECO:0000256" key="1">
    <source>
        <dbReference type="SAM" id="MobiDB-lite"/>
    </source>
</evidence>
<feature type="compositionally biased region" description="Acidic residues" evidence="1">
    <location>
        <begin position="53"/>
        <end position="70"/>
    </location>
</feature>
<organism evidence="2">
    <name type="scientific">Cyberlindnera fabianii</name>
    <name type="common">Yeast</name>
    <name type="synonym">Hansenula fabianii</name>
    <dbReference type="NCBI Taxonomy" id="36022"/>
    <lineage>
        <taxon>Eukaryota</taxon>
        <taxon>Fungi</taxon>
        <taxon>Dikarya</taxon>
        <taxon>Ascomycota</taxon>
        <taxon>Saccharomycotina</taxon>
        <taxon>Saccharomycetes</taxon>
        <taxon>Phaffomycetales</taxon>
        <taxon>Phaffomycetaceae</taxon>
        <taxon>Cyberlindnera</taxon>
    </lineage>
</organism>
<dbReference type="AlphaFoldDB" id="A0A061B145"/>
<evidence type="ECO:0000313" key="2">
    <source>
        <dbReference type="EMBL" id="CDR41363.1"/>
    </source>
</evidence>
<sequence length="486" mass="56482">MSNRRTEWTTARCHRALRPLKSKITAFKAHYVNFPVYRDDSSSPVSQTSGSFGEEESDNDNDSDSGSEIDSEDCCDYIDSAADRSLNVEDNVISYRKCKKSYKRRKVLDKKQQYSDPDFDISFSLTDRELDALDSWNLRKVIYNDETWKQLEDIMTHLTELFSTHWNNDDDEEEEEASTPHTSLRLKCAFKLGIYIGVRDKEIKNIEDKYPPQGAQVLDLYEEAHVVLCRKWVMLGHALGYFMAECPLVHEVLDLLVEWAMLYNIPRTVIDLFVQETDTDLFPQIDHLKELADGCGYKGLEMEILKRLAVSKQPLTTDKIQTTLRLIRKHHGTVYLECLSIIAWMIEERCIHMENTHSLVESLHTLKPEQHDIIELLSKFASFVHPRNRHNLRFLTSVFHSCKRGYRSLIPVLQIIKLFMTQSRAPPPISASTKVILRTIFKPSYKITPSFIRFTKVKSDESLLLSQQWRTTTQYRRSKISTGDLI</sequence>
<accession>A0A061B145</accession>
<feature type="compositionally biased region" description="Polar residues" evidence="1">
    <location>
        <begin position="42"/>
        <end position="51"/>
    </location>
</feature>
<feature type="region of interest" description="Disordered" evidence="1">
    <location>
        <begin position="39"/>
        <end position="70"/>
    </location>
</feature>
<reference evidence="2" key="1">
    <citation type="journal article" date="2014" name="Genome Announc.">
        <title>Genome sequence of the yeast Cyberlindnera fabianii (Hansenula fabianii).</title>
        <authorList>
            <person name="Freel K.C."/>
            <person name="Sarilar V."/>
            <person name="Neuveglise C."/>
            <person name="Devillers H."/>
            <person name="Friedrich A."/>
            <person name="Schacherer J."/>
        </authorList>
    </citation>
    <scope>NUCLEOTIDE SEQUENCE</scope>
    <source>
        <strain evidence="2">YJS4271</strain>
    </source>
</reference>